<dbReference type="EMBL" id="JEMC01002355">
    <property type="protein sequence ID" value="KYF88503.1"/>
    <property type="molecule type" value="Genomic_DNA"/>
</dbReference>
<reference evidence="1 2" key="1">
    <citation type="submission" date="2014-02" db="EMBL/GenBank/DDBJ databases">
        <title>The small core and large imbalanced accessory genome model reveals a collaborative survival strategy of Sorangium cellulosum strains in nature.</title>
        <authorList>
            <person name="Han K."/>
            <person name="Peng R."/>
            <person name="Blom J."/>
            <person name="Li Y.-Z."/>
        </authorList>
    </citation>
    <scope>NUCLEOTIDE SEQUENCE [LARGE SCALE GENOMIC DNA]</scope>
    <source>
        <strain evidence="1 2">So0149</strain>
    </source>
</reference>
<protein>
    <submittedName>
        <fullName evidence="1">Uncharacterized protein</fullName>
    </submittedName>
</protein>
<evidence type="ECO:0000313" key="1">
    <source>
        <dbReference type="EMBL" id="KYF88503.1"/>
    </source>
</evidence>
<sequence>MDWCTGVGVERGEGMVVIGRWTSRKGAALSQLGALGLSHLCVALRAAAWRYSIRVTAPR</sequence>
<accession>A0A150S7M7</accession>
<proteinExistence type="predicted"/>
<dbReference type="AlphaFoldDB" id="A0A150S7M7"/>
<evidence type="ECO:0000313" key="2">
    <source>
        <dbReference type="Proteomes" id="UP000075515"/>
    </source>
</evidence>
<name>A0A150S7M7_SORCE</name>
<comment type="caution">
    <text evidence="1">The sequence shown here is derived from an EMBL/GenBank/DDBJ whole genome shotgun (WGS) entry which is preliminary data.</text>
</comment>
<dbReference type="Proteomes" id="UP000075515">
    <property type="component" value="Unassembled WGS sequence"/>
</dbReference>
<gene>
    <name evidence="1" type="ORF">BE18_29040</name>
</gene>
<organism evidence="1 2">
    <name type="scientific">Sorangium cellulosum</name>
    <name type="common">Polyangium cellulosum</name>
    <dbReference type="NCBI Taxonomy" id="56"/>
    <lineage>
        <taxon>Bacteria</taxon>
        <taxon>Pseudomonadati</taxon>
        <taxon>Myxococcota</taxon>
        <taxon>Polyangia</taxon>
        <taxon>Polyangiales</taxon>
        <taxon>Polyangiaceae</taxon>
        <taxon>Sorangium</taxon>
    </lineage>
</organism>